<evidence type="ECO:0000313" key="2">
    <source>
        <dbReference type="EMBL" id="KAE9384614.1"/>
    </source>
</evidence>
<evidence type="ECO:0000313" key="3">
    <source>
        <dbReference type="Proteomes" id="UP000799118"/>
    </source>
</evidence>
<dbReference type="EMBL" id="ML770110">
    <property type="protein sequence ID" value="KAE9384614.1"/>
    <property type="molecule type" value="Genomic_DNA"/>
</dbReference>
<name>A0A6A4GGU2_9AGAR</name>
<reference evidence="2" key="1">
    <citation type="journal article" date="2019" name="Environ. Microbiol.">
        <title>Fungal ecological strategies reflected in gene transcription - a case study of two litter decomposers.</title>
        <authorList>
            <person name="Barbi F."/>
            <person name="Kohler A."/>
            <person name="Barry K."/>
            <person name="Baskaran P."/>
            <person name="Daum C."/>
            <person name="Fauchery L."/>
            <person name="Ihrmark K."/>
            <person name="Kuo A."/>
            <person name="LaButti K."/>
            <person name="Lipzen A."/>
            <person name="Morin E."/>
            <person name="Grigoriev I.V."/>
            <person name="Henrissat B."/>
            <person name="Lindahl B."/>
            <person name="Martin F."/>
        </authorList>
    </citation>
    <scope>NUCLEOTIDE SEQUENCE</scope>
    <source>
        <strain evidence="2">JB14</strain>
    </source>
</reference>
<evidence type="ECO:0000256" key="1">
    <source>
        <dbReference type="SAM" id="MobiDB-lite"/>
    </source>
</evidence>
<protein>
    <submittedName>
        <fullName evidence="2">Uncharacterized protein</fullName>
    </submittedName>
</protein>
<keyword evidence="3" id="KW-1185">Reference proteome</keyword>
<accession>A0A6A4GGU2</accession>
<proteinExistence type="predicted"/>
<sequence>MQSSLSNLDPDASPKPFDDGVTGHWAQSPWKFRRFGIKPISSRPEGTTTKGPSIPPEPMTASPSLNPSMNTPLKSRPGGRTGNLSKKSIFPSYVPASPTPEGSIAAIFLAFPSHKCNELFASGGFTNAWSLYTQRQSANSF</sequence>
<dbReference type="AlphaFoldDB" id="A0A6A4GGU2"/>
<gene>
    <name evidence="2" type="ORF">BT96DRAFT_1007889</name>
</gene>
<dbReference type="Proteomes" id="UP000799118">
    <property type="component" value="Unassembled WGS sequence"/>
</dbReference>
<organism evidence="2 3">
    <name type="scientific">Gymnopus androsaceus JB14</name>
    <dbReference type="NCBI Taxonomy" id="1447944"/>
    <lineage>
        <taxon>Eukaryota</taxon>
        <taxon>Fungi</taxon>
        <taxon>Dikarya</taxon>
        <taxon>Basidiomycota</taxon>
        <taxon>Agaricomycotina</taxon>
        <taxon>Agaricomycetes</taxon>
        <taxon>Agaricomycetidae</taxon>
        <taxon>Agaricales</taxon>
        <taxon>Marasmiineae</taxon>
        <taxon>Omphalotaceae</taxon>
        <taxon>Gymnopus</taxon>
    </lineage>
</organism>
<feature type="compositionally biased region" description="Polar residues" evidence="1">
    <location>
        <begin position="61"/>
        <end position="73"/>
    </location>
</feature>
<feature type="region of interest" description="Disordered" evidence="1">
    <location>
        <begin position="1"/>
        <end position="86"/>
    </location>
</feature>